<dbReference type="InterPro" id="IPR015003">
    <property type="entry name" value="DUF1853"/>
</dbReference>
<evidence type="ECO:0000313" key="1">
    <source>
        <dbReference type="EMBL" id="MET7029225.1"/>
    </source>
</evidence>
<dbReference type="RefSeq" id="WP_354618050.1">
    <property type="nucleotide sequence ID" value="NZ_JBEWYP010000003.1"/>
</dbReference>
<dbReference type="EMBL" id="JBEWYP010000003">
    <property type="protein sequence ID" value="MET7029225.1"/>
    <property type="molecule type" value="Genomic_DNA"/>
</dbReference>
<accession>A0ABV2TWI2</accession>
<protein>
    <submittedName>
        <fullName evidence="1">DUF1853 family protein</fullName>
    </submittedName>
</protein>
<proteinExistence type="predicted"/>
<organism evidence="1 2">
    <name type="scientific">Sediminicola luteus</name>
    <dbReference type="NCBI Taxonomy" id="319238"/>
    <lineage>
        <taxon>Bacteria</taxon>
        <taxon>Pseudomonadati</taxon>
        <taxon>Bacteroidota</taxon>
        <taxon>Flavobacteriia</taxon>
        <taxon>Flavobacteriales</taxon>
        <taxon>Flavobacteriaceae</taxon>
        <taxon>Sediminicola</taxon>
    </lineage>
</organism>
<sequence length="272" mass="32507">MDRENLSKFNAFLQTPPLWHGNYDGLEQFDFPKVDLEHLQVEPIPHNIRLGHQMEYVFHQLVQHSSRYRVNAYNIHIRQDKISLGEIDFILKDLEKDKLVHVELTYKFYILDPSFPNLIHQLIGPNKRDTFYAKKEKIKHHQIPLLYSKEGDRALKDREIDVKDLDHKVCFKGQVYIPWDLKYQNLAPLNTECIAGFWMTRDNFASYSRDNTQFYIPFKKEWPQNPTAGLHWQSYQDIELDIDSQLSNKNSPMVWLKKSNGEFVKIFVVWWL</sequence>
<comment type="caution">
    <text evidence="1">The sequence shown here is derived from an EMBL/GenBank/DDBJ whole genome shotgun (WGS) entry which is preliminary data.</text>
</comment>
<keyword evidence="2" id="KW-1185">Reference proteome</keyword>
<evidence type="ECO:0000313" key="2">
    <source>
        <dbReference type="Proteomes" id="UP001549773"/>
    </source>
</evidence>
<reference evidence="1 2" key="1">
    <citation type="submission" date="2024-07" db="EMBL/GenBank/DDBJ databases">
        <title>The genome sequence of type strain Sediminicola luteus GDMCC 1.2596T.</title>
        <authorList>
            <person name="Liu Y."/>
        </authorList>
    </citation>
    <scope>NUCLEOTIDE SEQUENCE [LARGE SCALE GENOMIC DNA]</scope>
    <source>
        <strain evidence="1 2">GDMCC 1.2596</strain>
    </source>
</reference>
<gene>
    <name evidence="1" type="ORF">ABXZ32_07450</name>
</gene>
<name>A0ABV2TWI2_9FLAO</name>
<dbReference type="Proteomes" id="UP001549773">
    <property type="component" value="Unassembled WGS sequence"/>
</dbReference>
<dbReference type="Pfam" id="PF08907">
    <property type="entry name" value="DUF1853"/>
    <property type="match status" value="1"/>
</dbReference>